<feature type="transmembrane region" description="Helical" evidence="6">
    <location>
        <begin position="130"/>
        <end position="159"/>
    </location>
</feature>
<dbReference type="RefSeq" id="WP_147846576.1">
    <property type="nucleotide sequence ID" value="NZ_VDUZ01000008.1"/>
</dbReference>
<dbReference type="Pfam" id="PF01810">
    <property type="entry name" value="LysE"/>
    <property type="match status" value="1"/>
</dbReference>
<evidence type="ECO:0000313" key="7">
    <source>
        <dbReference type="EMBL" id="TXL77536.1"/>
    </source>
</evidence>
<accession>A0A5C8PQR9</accession>
<dbReference type="OrthoDB" id="7346064at2"/>
<sequence length="208" mass="21917">MEILYPLIGFALVHLLAVASPGPTFLVVARTAATGSRAAALVAALAVGIGALVWATAALFGLQALLVRFEWLYLTLRIAGGLYLVYLGIQLVRHAGKGDAVAAVAATSGTPSLARVFREALMVQLSNPKVAVFFGSVFLTLLPAAAPAWMVAAVLAIVFVNECGWFTLVALLFSGNTVRAAYRRARVWIERLTGGVLTALGLRLALDR</sequence>
<protein>
    <submittedName>
        <fullName evidence="7">LysE family translocator</fullName>
    </submittedName>
</protein>
<evidence type="ECO:0000256" key="6">
    <source>
        <dbReference type="SAM" id="Phobius"/>
    </source>
</evidence>
<name>A0A5C8PQR9_9HYPH</name>
<dbReference type="GO" id="GO:0015171">
    <property type="term" value="F:amino acid transmembrane transporter activity"/>
    <property type="evidence" value="ECO:0007669"/>
    <property type="project" value="TreeGrafter"/>
</dbReference>
<comment type="caution">
    <text evidence="7">The sequence shown here is derived from an EMBL/GenBank/DDBJ whole genome shotgun (WGS) entry which is preliminary data.</text>
</comment>
<keyword evidence="8" id="KW-1185">Reference proteome</keyword>
<dbReference type="PANTHER" id="PTHR30086">
    <property type="entry name" value="ARGININE EXPORTER PROTEIN ARGO"/>
    <property type="match status" value="1"/>
</dbReference>
<gene>
    <name evidence="7" type="ORF">FHP25_08885</name>
</gene>
<evidence type="ECO:0000256" key="3">
    <source>
        <dbReference type="ARBA" id="ARBA00022692"/>
    </source>
</evidence>
<reference evidence="7 8" key="1">
    <citation type="submission" date="2019-06" db="EMBL/GenBank/DDBJ databases">
        <title>New taxonomy in bacterial strain CC-CFT640, isolated from vineyard.</title>
        <authorList>
            <person name="Lin S.-Y."/>
            <person name="Tsai C.-F."/>
            <person name="Young C.-C."/>
        </authorList>
    </citation>
    <scope>NUCLEOTIDE SEQUENCE [LARGE SCALE GENOMIC DNA]</scope>
    <source>
        <strain evidence="7 8">CC-CFT640</strain>
    </source>
</reference>
<evidence type="ECO:0000256" key="4">
    <source>
        <dbReference type="ARBA" id="ARBA00022989"/>
    </source>
</evidence>
<evidence type="ECO:0000256" key="1">
    <source>
        <dbReference type="ARBA" id="ARBA00004651"/>
    </source>
</evidence>
<feature type="transmembrane region" description="Helical" evidence="6">
    <location>
        <begin position="40"/>
        <end position="65"/>
    </location>
</feature>
<dbReference type="GO" id="GO:0005886">
    <property type="term" value="C:plasma membrane"/>
    <property type="evidence" value="ECO:0007669"/>
    <property type="project" value="UniProtKB-SubCell"/>
</dbReference>
<evidence type="ECO:0000256" key="2">
    <source>
        <dbReference type="ARBA" id="ARBA00022475"/>
    </source>
</evidence>
<keyword evidence="5 6" id="KW-0472">Membrane</keyword>
<keyword evidence="2" id="KW-1003">Cell membrane</keyword>
<dbReference type="InterPro" id="IPR001123">
    <property type="entry name" value="LeuE-type"/>
</dbReference>
<comment type="subcellular location">
    <subcellularLocation>
        <location evidence="1">Cell membrane</location>
        <topology evidence="1">Multi-pass membrane protein</topology>
    </subcellularLocation>
</comment>
<organism evidence="7 8">
    <name type="scientific">Vineibacter terrae</name>
    <dbReference type="NCBI Taxonomy" id="2586908"/>
    <lineage>
        <taxon>Bacteria</taxon>
        <taxon>Pseudomonadati</taxon>
        <taxon>Pseudomonadota</taxon>
        <taxon>Alphaproteobacteria</taxon>
        <taxon>Hyphomicrobiales</taxon>
        <taxon>Vineibacter</taxon>
    </lineage>
</organism>
<dbReference type="Proteomes" id="UP000321638">
    <property type="component" value="Unassembled WGS sequence"/>
</dbReference>
<dbReference type="EMBL" id="VDUZ01000008">
    <property type="protein sequence ID" value="TXL77536.1"/>
    <property type="molecule type" value="Genomic_DNA"/>
</dbReference>
<feature type="transmembrane region" description="Helical" evidence="6">
    <location>
        <begin position="71"/>
        <end position="89"/>
    </location>
</feature>
<keyword evidence="4 6" id="KW-1133">Transmembrane helix</keyword>
<keyword evidence="3 6" id="KW-0812">Transmembrane</keyword>
<feature type="transmembrane region" description="Helical" evidence="6">
    <location>
        <begin position="165"/>
        <end position="182"/>
    </location>
</feature>
<dbReference type="AlphaFoldDB" id="A0A5C8PQR9"/>
<dbReference type="PANTHER" id="PTHR30086:SF19">
    <property type="entry name" value="THREONINE EFFLUX PROTEIN"/>
    <property type="match status" value="1"/>
</dbReference>
<evidence type="ECO:0000256" key="5">
    <source>
        <dbReference type="ARBA" id="ARBA00023136"/>
    </source>
</evidence>
<feature type="transmembrane region" description="Helical" evidence="6">
    <location>
        <begin position="6"/>
        <end position="28"/>
    </location>
</feature>
<evidence type="ECO:0000313" key="8">
    <source>
        <dbReference type="Proteomes" id="UP000321638"/>
    </source>
</evidence>
<proteinExistence type="predicted"/>